<dbReference type="EMBL" id="JAWIIV010000001">
    <property type="protein sequence ID" value="MEC4717615.1"/>
    <property type="molecule type" value="Genomic_DNA"/>
</dbReference>
<keyword evidence="3" id="KW-1185">Reference proteome</keyword>
<feature type="domain" description="DUF427" evidence="1">
    <location>
        <begin position="3"/>
        <end position="90"/>
    </location>
</feature>
<dbReference type="PANTHER" id="PTHR34310">
    <property type="entry name" value="DUF427 DOMAIN PROTEIN (AFU_ORTHOLOGUE AFUA_3G02220)"/>
    <property type="match status" value="1"/>
</dbReference>
<organism evidence="2 3">
    <name type="scientific">Noviherbaspirillum album</name>
    <dbReference type="NCBI Taxonomy" id="3080276"/>
    <lineage>
        <taxon>Bacteria</taxon>
        <taxon>Pseudomonadati</taxon>
        <taxon>Pseudomonadota</taxon>
        <taxon>Betaproteobacteria</taxon>
        <taxon>Burkholderiales</taxon>
        <taxon>Oxalobacteraceae</taxon>
        <taxon>Noviherbaspirillum</taxon>
    </lineage>
</organism>
<protein>
    <submittedName>
        <fullName evidence="2">DUF427 domain-containing protein</fullName>
    </submittedName>
</protein>
<comment type="caution">
    <text evidence="2">The sequence shown here is derived from an EMBL/GenBank/DDBJ whole genome shotgun (WGS) entry which is preliminary data.</text>
</comment>
<sequence>MPKATWNGVVVAEASDDTVKVIEGNVYFPPESVSQEHLSPSETTSRCHWKGTANYFNVSAGGEINPDAAWVYNDPLPAAKEIAGYIAFWHGVQVSK</sequence>
<evidence type="ECO:0000259" key="1">
    <source>
        <dbReference type="Pfam" id="PF04248"/>
    </source>
</evidence>
<dbReference type="Proteomes" id="UP001352263">
    <property type="component" value="Unassembled WGS sequence"/>
</dbReference>
<evidence type="ECO:0000313" key="2">
    <source>
        <dbReference type="EMBL" id="MEC4717615.1"/>
    </source>
</evidence>
<gene>
    <name evidence="2" type="ORF">RY831_00470</name>
</gene>
<proteinExistence type="predicted"/>
<name>A0ABU6J235_9BURK</name>
<dbReference type="Pfam" id="PF04248">
    <property type="entry name" value="NTP_transf_9"/>
    <property type="match status" value="1"/>
</dbReference>
<dbReference type="PANTHER" id="PTHR34310:SF5">
    <property type="entry name" value="DUF427 DOMAIN PROTEIN (AFU_ORTHOLOGUE AFUA_3G02220)"/>
    <property type="match status" value="1"/>
</dbReference>
<dbReference type="InterPro" id="IPR038694">
    <property type="entry name" value="DUF427_sf"/>
</dbReference>
<dbReference type="InterPro" id="IPR007361">
    <property type="entry name" value="DUF427"/>
</dbReference>
<evidence type="ECO:0000313" key="3">
    <source>
        <dbReference type="Proteomes" id="UP001352263"/>
    </source>
</evidence>
<dbReference type="Gene3D" id="2.170.150.40">
    <property type="entry name" value="Domain of unknown function (DUF427)"/>
    <property type="match status" value="1"/>
</dbReference>
<accession>A0ABU6J235</accession>
<reference evidence="2 3" key="1">
    <citation type="submission" date="2023-10" db="EMBL/GenBank/DDBJ databases">
        <title>Noviherbaspirillum sp. CPCC 100848 genome assembly.</title>
        <authorList>
            <person name="Li X.Y."/>
            <person name="Fang X.M."/>
        </authorList>
    </citation>
    <scope>NUCLEOTIDE SEQUENCE [LARGE SCALE GENOMIC DNA]</scope>
    <source>
        <strain evidence="2 3">CPCC 100848</strain>
    </source>
</reference>
<dbReference type="RefSeq" id="WP_326504370.1">
    <property type="nucleotide sequence ID" value="NZ_JAWIIV010000001.1"/>
</dbReference>